<dbReference type="GO" id="GO:0016788">
    <property type="term" value="F:hydrolase activity, acting on ester bonds"/>
    <property type="evidence" value="ECO:0007669"/>
    <property type="project" value="InterPro"/>
</dbReference>
<reference evidence="3 4" key="1">
    <citation type="submission" date="2016-10" db="EMBL/GenBank/DDBJ databases">
        <title>Genome sequence of Streptomyces sp. MUSC 93.</title>
        <authorList>
            <person name="Lee L.-H."/>
            <person name="Ser H.-L."/>
            <person name="Law J.W.-F."/>
        </authorList>
    </citation>
    <scope>NUCLEOTIDE SEQUENCE [LARGE SCALE GENOMIC DNA]</scope>
    <source>
        <strain evidence="3 4">MUSC 93</strain>
    </source>
</reference>
<dbReference type="Proteomes" id="UP000179935">
    <property type="component" value="Unassembled WGS sequence"/>
</dbReference>
<dbReference type="InterPro" id="IPR029058">
    <property type="entry name" value="AB_hydrolase_fold"/>
</dbReference>
<name>A0A1S2PHT4_9ACTN</name>
<dbReference type="Gene3D" id="3.40.50.1820">
    <property type="entry name" value="alpha/beta hydrolase"/>
    <property type="match status" value="1"/>
</dbReference>
<dbReference type="SUPFAM" id="SSF53474">
    <property type="entry name" value="alpha/beta-Hydrolases"/>
    <property type="match status" value="1"/>
</dbReference>
<keyword evidence="4" id="KW-1185">Reference proteome</keyword>
<organism evidence="3 4">
    <name type="scientific">Streptomyces colonosanans</name>
    <dbReference type="NCBI Taxonomy" id="1428652"/>
    <lineage>
        <taxon>Bacteria</taxon>
        <taxon>Bacillati</taxon>
        <taxon>Actinomycetota</taxon>
        <taxon>Actinomycetes</taxon>
        <taxon>Kitasatosporales</taxon>
        <taxon>Streptomycetaceae</taxon>
        <taxon>Streptomyces</taxon>
    </lineage>
</organism>
<evidence type="ECO:0000313" key="4">
    <source>
        <dbReference type="Proteomes" id="UP000179935"/>
    </source>
</evidence>
<feature type="region of interest" description="Disordered" evidence="1">
    <location>
        <begin position="13"/>
        <end position="33"/>
    </location>
</feature>
<sequence length="288" mass="31228">MLTMTTTASALASSDAAAPGAVKEAAAPPRKDSTQRPVFFVKGYTPGDACGSKWESAATLFNRSNWKGTLHRVGFYKEDDPQCDVRIDPGEKGTVDTSLKDLGRGLAWKIHDMYSSKGQTVDLVGHSMGGLIIRAALAGYAQGDPTWPDKLYVEDVVTLGTPHKAAWLGAFCLPNLQCREMYYPNGAFRRWLGPKLPQAQGGTDWTLVSSNADFSVSAGNGAPTDVGAQHLVRYSERANLGHSQLRTVRRAGAFPLRYTNNGGAWGGQRDGAAPLRVAMNALYWHKRW</sequence>
<evidence type="ECO:0000259" key="2">
    <source>
        <dbReference type="Pfam" id="PF07819"/>
    </source>
</evidence>
<dbReference type="STRING" id="1428652.BIV24_12190"/>
<dbReference type="Pfam" id="PF07819">
    <property type="entry name" value="PGAP1"/>
    <property type="match status" value="1"/>
</dbReference>
<accession>A0A1S2PHT4</accession>
<evidence type="ECO:0000256" key="1">
    <source>
        <dbReference type="SAM" id="MobiDB-lite"/>
    </source>
</evidence>
<dbReference type="EMBL" id="MLYP01000032">
    <property type="protein sequence ID" value="OIJ93267.1"/>
    <property type="molecule type" value="Genomic_DNA"/>
</dbReference>
<protein>
    <recommendedName>
        <fullName evidence="2">GPI inositol-deacylase PGAP1-like alpha/beta domain-containing protein</fullName>
    </recommendedName>
</protein>
<dbReference type="AlphaFoldDB" id="A0A1S2PHT4"/>
<dbReference type="InterPro" id="IPR012908">
    <property type="entry name" value="PGAP1-ab_dom-like"/>
</dbReference>
<proteinExistence type="predicted"/>
<evidence type="ECO:0000313" key="3">
    <source>
        <dbReference type="EMBL" id="OIJ93267.1"/>
    </source>
</evidence>
<comment type="caution">
    <text evidence="3">The sequence shown here is derived from an EMBL/GenBank/DDBJ whole genome shotgun (WGS) entry which is preliminary data.</text>
</comment>
<feature type="domain" description="GPI inositol-deacylase PGAP1-like alpha/beta" evidence="2">
    <location>
        <begin position="109"/>
        <end position="166"/>
    </location>
</feature>
<gene>
    <name evidence="3" type="ORF">BIV24_12190</name>
</gene>
<feature type="compositionally biased region" description="Low complexity" evidence="1">
    <location>
        <begin position="13"/>
        <end position="28"/>
    </location>
</feature>